<protein>
    <recommendedName>
        <fullName evidence="1">Altered inheritance of mitochondria protein 6</fullName>
    </recommendedName>
</protein>
<proteinExistence type="predicted"/>
<sequence>MKSTFSAILLFFTSLSFGQTITTYTTAQAHSHNDYEQLTPFIAAYKQQFGSIEADLFLINDSLYAAHNREDIKPEKTFSKLYLNPILQEIKKNNGQIYPQKDLTLQLLIDLKTPADETLAALVKILKPHEAVLAPKGPVKIVVSGNTPSPEAFVKYPTFIFFDGRPEIQYTTQQLARVGLISQAFQKYSRWNGEGELPEKDRKALTRVIDQVHNQNKKIRFWATPDNIHTWKTMMNLKVDYLNTDKVVQMGDYLRTAPR</sequence>
<dbReference type="Proteomes" id="UP000256373">
    <property type="component" value="Unassembled WGS sequence"/>
</dbReference>
<dbReference type="Pfam" id="PF13653">
    <property type="entry name" value="GDPD_2"/>
    <property type="match status" value="1"/>
</dbReference>
<evidence type="ECO:0000256" key="1">
    <source>
        <dbReference type="ARBA" id="ARBA00014286"/>
    </source>
</evidence>
<name>A0A3D8Y641_9BACT</name>
<dbReference type="GO" id="GO:0006629">
    <property type="term" value="P:lipid metabolic process"/>
    <property type="evidence" value="ECO:0007669"/>
    <property type="project" value="InterPro"/>
</dbReference>
<reference evidence="3 4" key="1">
    <citation type="submission" date="2018-07" db="EMBL/GenBank/DDBJ databases">
        <title>Dyadobacter roseus sp. nov., isolated from rose rhizosphere soil.</title>
        <authorList>
            <person name="Chen L."/>
        </authorList>
    </citation>
    <scope>NUCLEOTIDE SEQUENCE [LARGE SCALE GENOMIC DNA]</scope>
    <source>
        <strain evidence="3 4">RS19</strain>
    </source>
</reference>
<dbReference type="PANTHER" id="PTHR31571">
    <property type="entry name" value="ALTERED INHERITANCE OF MITOCHONDRIA PROTEIN 6"/>
    <property type="match status" value="1"/>
</dbReference>
<evidence type="ECO:0000313" key="3">
    <source>
        <dbReference type="EMBL" id="REA57909.1"/>
    </source>
</evidence>
<keyword evidence="2" id="KW-0732">Signal</keyword>
<feature type="chain" id="PRO_5017810803" description="Altered inheritance of mitochondria protein 6" evidence="2">
    <location>
        <begin position="19"/>
        <end position="259"/>
    </location>
</feature>
<dbReference type="InterPro" id="IPR039559">
    <property type="entry name" value="AIM6_PI-PLC-like_dom"/>
</dbReference>
<dbReference type="PANTHER" id="PTHR31571:SF1">
    <property type="entry name" value="ALTERED INHERITANCE OF MITOCHONDRIA PROTEIN 6"/>
    <property type="match status" value="1"/>
</dbReference>
<dbReference type="InterPro" id="IPR017946">
    <property type="entry name" value="PLC-like_Pdiesterase_TIM-brl"/>
</dbReference>
<dbReference type="EMBL" id="QNUL01000024">
    <property type="protein sequence ID" value="REA57909.1"/>
    <property type="molecule type" value="Genomic_DNA"/>
</dbReference>
<dbReference type="Gene3D" id="3.20.20.190">
    <property type="entry name" value="Phosphatidylinositol (PI) phosphodiesterase"/>
    <property type="match status" value="1"/>
</dbReference>
<dbReference type="InterPro" id="IPR051236">
    <property type="entry name" value="HAT_RTT109-like"/>
</dbReference>
<dbReference type="GO" id="GO:0008081">
    <property type="term" value="F:phosphoric diester hydrolase activity"/>
    <property type="evidence" value="ECO:0007669"/>
    <property type="project" value="InterPro"/>
</dbReference>
<organism evidence="3 4">
    <name type="scientific">Dyadobacter luteus</name>
    <dbReference type="NCBI Taxonomy" id="2259619"/>
    <lineage>
        <taxon>Bacteria</taxon>
        <taxon>Pseudomonadati</taxon>
        <taxon>Bacteroidota</taxon>
        <taxon>Cytophagia</taxon>
        <taxon>Cytophagales</taxon>
        <taxon>Spirosomataceae</taxon>
        <taxon>Dyadobacter</taxon>
    </lineage>
</organism>
<feature type="signal peptide" evidence="2">
    <location>
        <begin position="1"/>
        <end position="18"/>
    </location>
</feature>
<keyword evidence="4" id="KW-1185">Reference proteome</keyword>
<evidence type="ECO:0000313" key="4">
    <source>
        <dbReference type="Proteomes" id="UP000256373"/>
    </source>
</evidence>
<dbReference type="AlphaFoldDB" id="A0A3D8Y641"/>
<dbReference type="SUPFAM" id="SSF51695">
    <property type="entry name" value="PLC-like phosphodiesterases"/>
    <property type="match status" value="1"/>
</dbReference>
<comment type="caution">
    <text evidence="3">The sequence shown here is derived from an EMBL/GenBank/DDBJ whole genome shotgun (WGS) entry which is preliminary data.</text>
</comment>
<dbReference type="RefSeq" id="WP_115833207.1">
    <property type="nucleotide sequence ID" value="NZ_QNUL01000024.1"/>
</dbReference>
<dbReference type="CDD" id="cd08577">
    <property type="entry name" value="PI-PLCc_GDPD_SF_unchar3"/>
    <property type="match status" value="1"/>
</dbReference>
<evidence type="ECO:0000256" key="2">
    <source>
        <dbReference type="SAM" id="SignalP"/>
    </source>
</evidence>
<dbReference type="OrthoDB" id="9794455at2"/>
<gene>
    <name evidence="3" type="ORF">DSL64_22580</name>
</gene>
<accession>A0A3D8Y641</accession>